<keyword evidence="1" id="KW-0732">Signal</keyword>
<reference evidence="3" key="1">
    <citation type="submission" date="2016-10" db="EMBL/GenBank/DDBJ databases">
        <authorList>
            <person name="Varghese N."/>
        </authorList>
    </citation>
    <scope>NUCLEOTIDE SEQUENCE [LARGE SCALE GENOMIC DNA]</scope>
    <source>
        <strain evidence="3">Nsp8</strain>
    </source>
</reference>
<evidence type="ECO:0000313" key="2">
    <source>
        <dbReference type="EMBL" id="SFN44329.1"/>
    </source>
</evidence>
<protein>
    <submittedName>
        <fullName evidence="2">Uncharacterized protein</fullName>
    </submittedName>
</protein>
<keyword evidence="3" id="KW-1185">Reference proteome</keyword>
<dbReference type="EMBL" id="FOVJ01000001">
    <property type="protein sequence ID" value="SFN44329.1"/>
    <property type="molecule type" value="Genomic_DNA"/>
</dbReference>
<evidence type="ECO:0000313" key="3">
    <source>
        <dbReference type="Proteomes" id="UP000183107"/>
    </source>
</evidence>
<proteinExistence type="predicted"/>
<dbReference type="Proteomes" id="UP000183107">
    <property type="component" value="Unassembled WGS sequence"/>
</dbReference>
<gene>
    <name evidence="2" type="ORF">SAMN05216386_0990</name>
</gene>
<organism evidence="2 3">
    <name type="scientific">Nitrosospira briensis</name>
    <dbReference type="NCBI Taxonomy" id="35799"/>
    <lineage>
        <taxon>Bacteria</taxon>
        <taxon>Pseudomonadati</taxon>
        <taxon>Pseudomonadota</taxon>
        <taxon>Betaproteobacteria</taxon>
        <taxon>Nitrosomonadales</taxon>
        <taxon>Nitrosomonadaceae</taxon>
        <taxon>Nitrosospira</taxon>
    </lineage>
</organism>
<evidence type="ECO:0000256" key="1">
    <source>
        <dbReference type="SAM" id="SignalP"/>
    </source>
</evidence>
<feature type="signal peptide" evidence="1">
    <location>
        <begin position="1"/>
        <end position="22"/>
    </location>
</feature>
<feature type="chain" id="PRO_5010238781" evidence="1">
    <location>
        <begin position="23"/>
        <end position="113"/>
    </location>
</feature>
<sequence length="113" mass="12052">MRMISLVYSVLAFAAITSVAKAEPTAMKQSEPTKLTAPQMDNITAGNLTLVAYAFGTGSSYSRSIDFSITPNPETVMAAACCNPGSVFAAVGVFPFLNNTRFDPTDLLRHLLD</sequence>
<name>A0A1I4Z2X7_9PROT</name>
<dbReference type="AlphaFoldDB" id="A0A1I4Z2X7"/>
<accession>A0A1I4Z2X7</accession>